<dbReference type="SMART" id="SM00369">
    <property type="entry name" value="LRR_TYP"/>
    <property type="match status" value="3"/>
</dbReference>
<dbReference type="AlphaFoldDB" id="A0AA88JIY2"/>
<dbReference type="Proteomes" id="UP001187192">
    <property type="component" value="Unassembled WGS sequence"/>
</dbReference>
<evidence type="ECO:0000256" key="2">
    <source>
        <dbReference type="ARBA" id="ARBA00022737"/>
    </source>
</evidence>
<name>A0AA88JIY2_FICCA</name>
<dbReference type="Gene3D" id="3.80.10.10">
    <property type="entry name" value="Ribonuclease Inhibitor"/>
    <property type="match status" value="1"/>
</dbReference>
<dbReference type="PANTHER" id="PTHR48065">
    <property type="entry name" value="OS10G0469600 PROTEIN"/>
    <property type="match status" value="1"/>
</dbReference>
<dbReference type="EMBL" id="BTGU01017369">
    <property type="protein sequence ID" value="GMN74406.1"/>
    <property type="molecule type" value="Genomic_DNA"/>
</dbReference>
<keyword evidence="2" id="KW-0677">Repeat</keyword>
<evidence type="ECO:0000256" key="1">
    <source>
        <dbReference type="ARBA" id="ARBA00022614"/>
    </source>
</evidence>
<organism evidence="3 4">
    <name type="scientific">Ficus carica</name>
    <name type="common">Common fig</name>
    <dbReference type="NCBI Taxonomy" id="3494"/>
    <lineage>
        <taxon>Eukaryota</taxon>
        <taxon>Viridiplantae</taxon>
        <taxon>Streptophyta</taxon>
        <taxon>Embryophyta</taxon>
        <taxon>Tracheophyta</taxon>
        <taxon>Spermatophyta</taxon>
        <taxon>Magnoliopsida</taxon>
        <taxon>eudicotyledons</taxon>
        <taxon>Gunneridae</taxon>
        <taxon>Pentapetalae</taxon>
        <taxon>rosids</taxon>
        <taxon>fabids</taxon>
        <taxon>Rosales</taxon>
        <taxon>Moraceae</taxon>
        <taxon>Ficeae</taxon>
        <taxon>Ficus</taxon>
    </lineage>
</organism>
<sequence length="313" mass="34355">MARNLMEIVLSHNGLTGAITLAHWEGLMKLVAVDLWNNSFSGSIPSSLFALPSLEEIRLSHNGLDGQLPEFTNPSSSLLAVLELSSNNLEGPIPVSIFELRKLIVLSLSFNKLNSTVQPDMIQGLSRLLTLDLSYSNLSFNAWGASFPKNIITLNLASCKLTKFPNLKNLSNVKKLDLSDNQIYGLVPNWIWEVGNESLFYLNLSVNYLVGIQEPYIIPSSLNTIDLHFNQIRGKIPIPPPFASYIDFSSNNSNSSISADIGDNLLLTIFLSFSDNGLTGIIPKSMCSAGSIYVLDLSDNSLSGRVPSCLFEW</sequence>
<dbReference type="Pfam" id="PF00560">
    <property type="entry name" value="LRR_1"/>
    <property type="match status" value="4"/>
</dbReference>
<dbReference type="InterPro" id="IPR003591">
    <property type="entry name" value="Leu-rich_rpt_typical-subtyp"/>
</dbReference>
<dbReference type="InterPro" id="IPR001611">
    <property type="entry name" value="Leu-rich_rpt"/>
</dbReference>
<evidence type="ECO:0000313" key="3">
    <source>
        <dbReference type="EMBL" id="GMN74406.1"/>
    </source>
</evidence>
<dbReference type="SUPFAM" id="SSF52058">
    <property type="entry name" value="L domain-like"/>
    <property type="match status" value="1"/>
</dbReference>
<accession>A0AA88JIY2</accession>
<dbReference type="PANTHER" id="PTHR48065:SF75">
    <property type="entry name" value="LEUCINE-RICH REPEAT-CONTAINING N-TERMINAL PLANT-TYPE DOMAIN-CONTAINING PROTEIN"/>
    <property type="match status" value="1"/>
</dbReference>
<gene>
    <name evidence="3" type="ORF">TIFTF001_055416</name>
</gene>
<dbReference type="Pfam" id="PF13855">
    <property type="entry name" value="LRR_8"/>
    <property type="match status" value="1"/>
</dbReference>
<dbReference type="InterPro" id="IPR032675">
    <property type="entry name" value="LRR_dom_sf"/>
</dbReference>
<keyword evidence="1" id="KW-0433">Leucine-rich repeat</keyword>
<reference evidence="3" key="1">
    <citation type="submission" date="2023-07" db="EMBL/GenBank/DDBJ databases">
        <title>draft genome sequence of fig (Ficus carica).</title>
        <authorList>
            <person name="Takahashi T."/>
            <person name="Nishimura K."/>
        </authorList>
    </citation>
    <scope>NUCLEOTIDE SEQUENCE</scope>
</reference>
<protein>
    <submittedName>
        <fullName evidence="3">Uncharacterized protein</fullName>
    </submittedName>
</protein>
<keyword evidence="4" id="KW-1185">Reference proteome</keyword>
<evidence type="ECO:0000313" key="4">
    <source>
        <dbReference type="Proteomes" id="UP001187192"/>
    </source>
</evidence>
<comment type="caution">
    <text evidence="3">The sequence shown here is derived from an EMBL/GenBank/DDBJ whole genome shotgun (WGS) entry which is preliminary data.</text>
</comment>
<proteinExistence type="predicted"/>